<dbReference type="AlphaFoldDB" id="A0A1E3UB07"/>
<feature type="compositionally biased region" description="Acidic residues" evidence="1">
    <location>
        <begin position="60"/>
        <end position="71"/>
    </location>
</feature>
<dbReference type="EMBL" id="MEHA01000025">
    <property type="protein sequence ID" value="ODR46082.1"/>
    <property type="molecule type" value="Genomic_DNA"/>
</dbReference>
<reference evidence="3 5" key="1">
    <citation type="submission" date="2016-07" db="EMBL/GenBank/DDBJ databases">
        <title>Characterization of isolates of Eisenbergiella tayi derived from blood cultures, using whole genome sequencing.</title>
        <authorList>
            <person name="Burdz T."/>
            <person name="Wiebe D."/>
            <person name="Huynh C."/>
            <person name="Bernard K."/>
        </authorList>
    </citation>
    <scope>NUCLEOTIDE SEQUENCE [LARGE SCALE GENOMIC DNA]</scope>
    <source>
        <strain evidence="3 5">NML 110608</strain>
    </source>
</reference>
<evidence type="ECO:0000313" key="6">
    <source>
        <dbReference type="Proteomes" id="UP000094271"/>
    </source>
</evidence>
<organism evidence="4 6">
    <name type="scientific">Eisenbergiella tayi</name>
    <dbReference type="NCBI Taxonomy" id="1432052"/>
    <lineage>
        <taxon>Bacteria</taxon>
        <taxon>Bacillati</taxon>
        <taxon>Bacillota</taxon>
        <taxon>Clostridia</taxon>
        <taxon>Lachnospirales</taxon>
        <taxon>Lachnospiraceae</taxon>
        <taxon>Eisenbergiella</taxon>
    </lineage>
</organism>
<protein>
    <recommendedName>
        <fullName evidence="7">DUF4340 domain-containing protein</fullName>
    </recommendedName>
</protein>
<evidence type="ECO:0000313" key="4">
    <source>
        <dbReference type="EMBL" id="ODR46082.1"/>
    </source>
</evidence>
<evidence type="ECO:0000313" key="3">
    <source>
        <dbReference type="EMBL" id="ODM03737.1"/>
    </source>
</evidence>
<dbReference type="Proteomes" id="UP000094271">
    <property type="component" value="Unassembled WGS sequence"/>
</dbReference>
<evidence type="ECO:0008006" key="7">
    <source>
        <dbReference type="Google" id="ProtNLM"/>
    </source>
</evidence>
<reference evidence="4 6" key="2">
    <citation type="submission" date="2016-08" db="EMBL/GenBank/DDBJ databases">
        <authorList>
            <person name="Seilhamer J.J."/>
        </authorList>
    </citation>
    <scope>NUCLEOTIDE SEQUENCE [LARGE SCALE GENOMIC DNA]</scope>
    <source>
        <strain evidence="4 6">NML150140-1</strain>
    </source>
</reference>
<comment type="caution">
    <text evidence="4">The sequence shown here is derived from an EMBL/GenBank/DDBJ whole genome shotgun (WGS) entry which is preliminary data.</text>
</comment>
<gene>
    <name evidence="4" type="ORF">BEI59_26020</name>
    <name evidence="3" type="ORF">BEI61_04536</name>
</gene>
<evidence type="ECO:0000256" key="2">
    <source>
        <dbReference type="SAM" id="SignalP"/>
    </source>
</evidence>
<feature type="chain" id="PRO_5038216570" description="DUF4340 domain-containing protein" evidence="2">
    <location>
        <begin position="30"/>
        <end position="273"/>
    </location>
</feature>
<evidence type="ECO:0000256" key="1">
    <source>
        <dbReference type="SAM" id="MobiDB-lite"/>
    </source>
</evidence>
<proteinExistence type="predicted"/>
<name>A0A1E3UB07_9FIRM</name>
<dbReference type="OrthoDB" id="9918305at2"/>
<feature type="region of interest" description="Disordered" evidence="1">
    <location>
        <begin position="36"/>
        <end position="81"/>
    </location>
</feature>
<keyword evidence="2" id="KW-0732">Signal</keyword>
<feature type="signal peptide" evidence="2">
    <location>
        <begin position="1"/>
        <end position="29"/>
    </location>
</feature>
<evidence type="ECO:0000313" key="5">
    <source>
        <dbReference type="Proteomes" id="UP000094067"/>
    </source>
</evidence>
<dbReference type="EMBL" id="MCGH01000003">
    <property type="protein sequence ID" value="ODM03737.1"/>
    <property type="molecule type" value="Genomic_DNA"/>
</dbReference>
<dbReference type="RefSeq" id="WP_069154137.1">
    <property type="nucleotide sequence ID" value="NZ_MCGH01000003.1"/>
</dbReference>
<sequence>MMEKRFRWSKKAGSAALAAGILASVLLFAGCGKNAEQTAESITQTETSGREDSQVQQESNEAESSQEESSQEESSTQESVPYDMEAEEIEMAPTGTYDGIIVDAAMNSMVIDTAEGKMYAVSFPETEDVVDTADGLLLGQAVTVSCKDGMASSVTDSSRKPAAGREALSFAADVLFACKYRDINALSELAGYPVYINLGEKDQVVESGGDFLKIPASDILTEERVKAVLGTNLFELKELDGGKYVLGAEEGKPNIIFQKDDGRDSGFAITGIN</sequence>
<dbReference type="PROSITE" id="PS51257">
    <property type="entry name" value="PROKAR_LIPOPROTEIN"/>
    <property type="match status" value="1"/>
</dbReference>
<accession>A0A1E3UB07</accession>
<feature type="compositionally biased region" description="Polar residues" evidence="1">
    <location>
        <begin position="36"/>
        <end position="47"/>
    </location>
</feature>
<dbReference type="Proteomes" id="UP000094067">
    <property type="component" value="Unassembled WGS sequence"/>
</dbReference>